<dbReference type="Pfam" id="PF25023">
    <property type="entry name" value="TEN_YD-shell"/>
    <property type="match status" value="1"/>
</dbReference>
<evidence type="ECO:0000256" key="1">
    <source>
        <dbReference type="ARBA" id="ARBA00022737"/>
    </source>
</evidence>
<dbReference type="Gene3D" id="2.180.10.10">
    <property type="entry name" value="RHS repeat-associated core"/>
    <property type="match status" value="1"/>
</dbReference>
<evidence type="ECO:0000313" key="3">
    <source>
        <dbReference type="EMBL" id="SPE76267.1"/>
    </source>
</evidence>
<accession>A0A2N9P7F0</accession>
<dbReference type="RefSeq" id="WP_308726905.1">
    <property type="nucleotide sequence ID" value="NZ_OLKH01000050.1"/>
</dbReference>
<dbReference type="NCBIfam" id="TIGR03696">
    <property type="entry name" value="Rhs_assc_core"/>
    <property type="match status" value="1"/>
</dbReference>
<name>A0A2N9P7F0_9FLAO</name>
<dbReference type="InterPro" id="IPR022385">
    <property type="entry name" value="Rhs_assc_core"/>
</dbReference>
<dbReference type="AlphaFoldDB" id="A0A2N9P7F0"/>
<dbReference type="GO" id="GO:0016787">
    <property type="term" value="F:hydrolase activity"/>
    <property type="evidence" value="ECO:0007669"/>
    <property type="project" value="UniProtKB-KW"/>
</dbReference>
<dbReference type="EMBL" id="OLKH01000050">
    <property type="protein sequence ID" value="SPE76267.1"/>
    <property type="molecule type" value="Genomic_DNA"/>
</dbReference>
<keyword evidence="3" id="KW-0378">Hydrolase</keyword>
<dbReference type="InterPro" id="IPR056823">
    <property type="entry name" value="TEN-like_YD-shell"/>
</dbReference>
<dbReference type="EC" id="3.1.-.-" evidence="3"/>
<evidence type="ECO:0000313" key="4">
    <source>
        <dbReference type="Proteomes" id="UP000238180"/>
    </source>
</evidence>
<sequence length="266" mass="30992">MHEWTYSKGQEAETSVNELGEVYLSQKEAINNLVTWVYQENSFVPSAKIQGEEQFSIISDYIGRPVQCYSENGSLVWSTDYDIYGGLRELKGEKSFIPFRQLGQYEDLELEGLYYNRFRYYDCSIGNYISQDPIGLLGNNPTFYGYVHDSNSWIDPFGLKKRDCTPSKLNMTNDGVDHVLDRHWGNHPDWTHKSKWNGNRSEWKTKSRETFKNPDRVSRDGDRYIFEKEFKTPIGKDAQGNDLYYSRVVTESNGDLVTAFPQTIWK</sequence>
<reference evidence="3 4" key="1">
    <citation type="submission" date="2018-02" db="EMBL/GenBank/DDBJ databases">
        <authorList>
            <person name="Cohen D.B."/>
            <person name="Kent A.D."/>
        </authorList>
    </citation>
    <scope>NUCLEOTIDE SEQUENCE [LARGE SCALE GENOMIC DNA]</scope>
    <source>
        <strain evidence="3">CIP109753</strain>
    </source>
</reference>
<keyword evidence="1" id="KW-0677">Repeat</keyword>
<feature type="domain" description="Teneurin-like YD-shell" evidence="2">
    <location>
        <begin position="32"/>
        <end position="132"/>
    </location>
</feature>
<gene>
    <name evidence="3" type="primary">rhsC_2</name>
    <name evidence="3" type="ORF">FLACOL_00245</name>
</gene>
<proteinExistence type="predicted"/>
<protein>
    <submittedName>
        <fullName evidence="3">Deoxyribonuclease RhsC</fullName>
        <ecNumber evidence="3">3.1.-.-</ecNumber>
    </submittedName>
</protein>
<dbReference type="PANTHER" id="PTHR32305">
    <property type="match status" value="1"/>
</dbReference>
<organism evidence="3 4">
    <name type="scientific">Flavobacterium columnare</name>
    <dbReference type="NCBI Taxonomy" id="996"/>
    <lineage>
        <taxon>Bacteria</taxon>
        <taxon>Pseudomonadati</taxon>
        <taxon>Bacteroidota</taxon>
        <taxon>Flavobacteriia</taxon>
        <taxon>Flavobacteriales</taxon>
        <taxon>Flavobacteriaceae</taxon>
        <taxon>Flavobacterium</taxon>
    </lineage>
</organism>
<dbReference type="InterPro" id="IPR050708">
    <property type="entry name" value="T6SS_VgrG/RHS"/>
</dbReference>
<evidence type="ECO:0000259" key="2">
    <source>
        <dbReference type="Pfam" id="PF25023"/>
    </source>
</evidence>
<dbReference type="PANTHER" id="PTHR32305:SF15">
    <property type="entry name" value="PROTEIN RHSA-RELATED"/>
    <property type="match status" value="1"/>
</dbReference>
<dbReference type="Proteomes" id="UP000238180">
    <property type="component" value="Unassembled WGS sequence"/>
</dbReference>